<reference evidence="2 3" key="1">
    <citation type="submission" date="2018-05" db="EMBL/GenBank/DDBJ databases">
        <title>A metagenomic window into the 2 km-deep terrestrial subsurface aquifer revealed taxonomically and functionally diverse microbial community comprising novel uncultured bacterial lineages.</title>
        <authorList>
            <person name="Kadnikov V.V."/>
            <person name="Mardanov A.V."/>
            <person name="Beletsky A.V."/>
            <person name="Banks D."/>
            <person name="Pimenov N.V."/>
            <person name="Frank Y.A."/>
            <person name="Karnachuk O.V."/>
            <person name="Ravin N.V."/>
        </authorList>
    </citation>
    <scope>NUCLEOTIDE SEQUENCE [LARGE SCALE GENOMIC DNA]</scope>
    <source>
        <strain evidence="2">BY5</strain>
    </source>
</reference>
<proteinExistence type="predicted"/>
<comment type="caution">
    <text evidence="2">The sequence shown here is derived from an EMBL/GenBank/DDBJ whole genome shotgun (WGS) entry which is preliminary data.</text>
</comment>
<dbReference type="AlphaFoldDB" id="A0A367ZKC3"/>
<dbReference type="GO" id="GO:0043751">
    <property type="term" value="F:polyphosphate:AMP phosphotransferase activity"/>
    <property type="evidence" value="ECO:0007669"/>
    <property type="project" value="InterPro"/>
</dbReference>
<evidence type="ECO:0000313" key="2">
    <source>
        <dbReference type="EMBL" id="RCK78307.1"/>
    </source>
</evidence>
<dbReference type="InterPro" id="IPR022489">
    <property type="entry name" value="PolyP_AMP_Tfrase"/>
</dbReference>
<protein>
    <recommendedName>
        <fullName evidence="1">Polyphosphate kinase-2-related domain-containing protein</fullName>
    </recommendedName>
</protein>
<dbReference type="NCBIfam" id="TIGR03708">
    <property type="entry name" value="poly_P_AMP_trns"/>
    <property type="match status" value="1"/>
</dbReference>
<dbReference type="SUPFAM" id="SSF52540">
    <property type="entry name" value="P-loop containing nucleoside triphosphate hydrolases"/>
    <property type="match status" value="2"/>
</dbReference>
<evidence type="ECO:0000259" key="1">
    <source>
        <dbReference type="Pfam" id="PF03976"/>
    </source>
</evidence>
<organism evidence="2 3">
    <name type="scientific">Candidatus Ozemobacter sibiricus</name>
    <dbReference type="NCBI Taxonomy" id="2268124"/>
    <lineage>
        <taxon>Bacteria</taxon>
        <taxon>Candidatus Ozemobacteria</taxon>
        <taxon>Candidatus Ozemobacterales</taxon>
        <taxon>Candidatus Ozemobacteraceae</taxon>
        <taxon>Candidatus Ozemobacter</taxon>
    </lineage>
</organism>
<dbReference type="PANTHER" id="PTHR34383:SF3">
    <property type="entry name" value="POLYPHOSPHATE:AMP PHOSPHOTRANSFERASE"/>
    <property type="match status" value="1"/>
</dbReference>
<dbReference type="InterPro" id="IPR022488">
    <property type="entry name" value="PPK2-related"/>
</dbReference>
<dbReference type="PANTHER" id="PTHR34383">
    <property type="entry name" value="POLYPHOSPHATE:AMP PHOSPHOTRANSFERASE-RELATED"/>
    <property type="match status" value="1"/>
</dbReference>
<evidence type="ECO:0000313" key="3">
    <source>
        <dbReference type="Proteomes" id="UP000252355"/>
    </source>
</evidence>
<name>A0A367ZKC3_9BACT</name>
<accession>A0A367ZKC3</accession>
<feature type="domain" description="Polyphosphate kinase-2-related" evidence="1">
    <location>
        <begin position="269"/>
        <end position="490"/>
    </location>
</feature>
<dbReference type="Proteomes" id="UP000252355">
    <property type="component" value="Unassembled WGS sequence"/>
</dbReference>
<gene>
    <name evidence="2" type="ORF">OZSIB_1549</name>
</gene>
<sequence length="492" mass="57947">MLEMVDLSKKLSKAEFKKQMPELERRLNELQRQMKDLGIPTILVFEGLEAAGKGTAINQLMLPLDPRGFKVHPIQPPTPEEALRPFLVRFWNKLPARGRVAIFDHSWYDRVLEERVAKKIPRKAWERAFEEILAFERQQADDGAVIVKFWIHISRKEQRKRFRAIEKNPALAWKIGKEEWKQHRQYGKYIRAAEEMLERTNTPTAPWVVVEGHNRQYALTKIFETLVETWSTAIERKKAAAGSQEKASFTHLPGRNVTVLSGLDLSKKLPKEEYDQQIDQLQERLRDLEHEIYVRRIPVVICYEGCDAAGKGGNIKRLTERLDPRGYEVIPIAAPTKEELDHHYLWRFARALPKAGHMTIFDRTWYGRVLVERIEGFCSTEAWQRAYREINEFEAHLANFGTVIVKFWLHIDQDEQLKRFKDRQETPWKQWKITDEDWRNREKWPQYEVAINDMLAKCSTSYAPWTIIEANDKYYARIKALKTVIEAIEAKL</sequence>
<dbReference type="Gene3D" id="3.40.50.300">
    <property type="entry name" value="P-loop containing nucleotide triphosphate hydrolases"/>
    <property type="match status" value="2"/>
</dbReference>
<dbReference type="InterPro" id="IPR027417">
    <property type="entry name" value="P-loop_NTPase"/>
</dbReference>
<dbReference type="GO" id="GO:0006797">
    <property type="term" value="P:polyphosphate metabolic process"/>
    <property type="evidence" value="ECO:0007669"/>
    <property type="project" value="InterPro"/>
</dbReference>
<feature type="domain" description="Polyphosphate kinase-2-related" evidence="1">
    <location>
        <begin position="11"/>
        <end position="232"/>
    </location>
</feature>
<dbReference type="Pfam" id="PF03976">
    <property type="entry name" value="PPK2"/>
    <property type="match status" value="2"/>
</dbReference>
<dbReference type="EMBL" id="QOQW01000024">
    <property type="protein sequence ID" value="RCK78307.1"/>
    <property type="molecule type" value="Genomic_DNA"/>
</dbReference>